<keyword evidence="2" id="KW-1133">Transmembrane helix</keyword>
<dbReference type="Pfam" id="PF03109">
    <property type="entry name" value="ABC1"/>
    <property type="match status" value="1"/>
</dbReference>
<dbReference type="PANTHER" id="PTHR10566:SF113">
    <property type="entry name" value="PROTEIN ACTIVITY OF BC1 COMPLEX KINASE 7, CHLOROPLASTIC"/>
    <property type="match status" value="1"/>
</dbReference>
<sequence length="575" mass="63665">MLAPVRTAVKDVLRLREITRVLTKHGFKAVARRLGAEEEVEDTDAFEGPQSLIGEDHDEAAVRFRRVLEELGPTFVKLGQIMSTRPDIMPPAFINELKHLQDRVPPLPFETVKEAIEENLGKPMPELFKEVNEKPIGAASIGQVHRAKTHEGDEVVIKIQRPGIAEVIRSDLDILYYLARILEATIEEVELYTPTAIVKEFEKAILSELDFRLEARNIQEFGQNFGEVVEVSTPKVYEALSNDRIMTLEFIDAIKLSELESGSDRAKRVLNTLLDAMVKMVLDDGFFHGDPHPGNILVREDDTLVFIDFGLVGRLSAAQQDDLILLIVSVLTGDVEGISRTLLRMGSPVGRVNLRAFKADVVRIRDEYLLSNLSDINVSQFVTECTTAAQAHKIRLNPNYAVLTKAAATIEGIMRFLDPNLDIMAIGMPYASDLAKRRFTAKKIAQGAMTSAMGLSSFLTQVPQQLDQVLMDLEGGNLTIEVKNQAIDEVGKHLNTLGTRLFLGIMAAGLSICAAILLAPHDFKVMDVSIGMVLGVLLAGIATLFFWWALSWHVVGSGSGNKLKLGPIMRLIRRE</sequence>
<dbReference type="Proteomes" id="UP000321595">
    <property type="component" value="Chromosome"/>
</dbReference>
<keyword evidence="4" id="KW-0418">Kinase</keyword>
<feature type="transmembrane region" description="Helical" evidence="2">
    <location>
        <begin position="531"/>
        <end position="550"/>
    </location>
</feature>
<evidence type="ECO:0000256" key="2">
    <source>
        <dbReference type="SAM" id="Phobius"/>
    </source>
</evidence>
<evidence type="ECO:0000313" key="4">
    <source>
        <dbReference type="EMBL" id="QED27462.1"/>
    </source>
</evidence>
<organism evidence="4 5">
    <name type="scientific">Microvenator marinus</name>
    <dbReference type="NCBI Taxonomy" id="2600177"/>
    <lineage>
        <taxon>Bacteria</taxon>
        <taxon>Deltaproteobacteria</taxon>
        <taxon>Bradymonadales</taxon>
        <taxon>Microvenatoraceae</taxon>
        <taxon>Microvenator</taxon>
    </lineage>
</organism>
<feature type="transmembrane region" description="Helical" evidence="2">
    <location>
        <begin position="501"/>
        <end position="519"/>
    </location>
</feature>
<dbReference type="CDD" id="cd05121">
    <property type="entry name" value="ABC1_ADCK3-like"/>
    <property type="match status" value="1"/>
</dbReference>
<dbReference type="Gene3D" id="1.10.510.10">
    <property type="entry name" value="Transferase(Phosphotransferase) domain 1"/>
    <property type="match status" value="1"/>
</dbReference>
<comment type="similarity">
    <text evidence="1">Belongs to the protein kinase superfamily. ADCK protein kinase family.</text>
</comment>
<dbReference type="SUPFAM" id="SSF56112">
    <property type="entry name" value="Protein kinase-like (PK-like)"/>
    <property type="match status" value="1"/>
</dbReference>
<dbReference type="EMBL" id="CP042467">
    <property type="protein sequence ID" value="QED27462.1"/>
    <property type="molecule type" value="Genomic_DNA"/>
</dbReference>
<name>A0A5B8XNL5_9DELT</name>
<keyword evidence="2" id="KW-0472">Membrane</keyword>
<dbReference type="AlphaFoldDB" id="A0A5B8XNL5"/>
<dbReference type="KEGG" id="bbae:FRD01_09455"/>
<gene>
    <name evidence="4" type="ORF">FRD01_09455</name>
</gene>
<keyword evidence="4" id="KW-0808">Transferase</keyword>
<reference evidence="4 5" key="1">
    <citation type="submission" date="2019-08" db="EMBL/GenBank/DDBJ databases">
        <authorList>
            <person name="Liang Q."/>
        </authorList>
    </citation>
    <scope>NUCLEOTIDE SEQUENCE [LARGE SCALE GENOMIC DNA]</scope>
    <source>
        <strain evidence="4 5">V1718</strain>
    </source>
</reference>
<proteinExistence type="inferred from homology"/>
<dbReference type="RefSeq" id="WP_146959147.1">
    <property type="nucleotide sequence ID" value="NZ_CP042467.1"/>
</dbReference>
<dbReference type="PANTHER" id="PTHR10566">
    <property type="entry name" value="CHAPERONE-ACTIVITY OF BC1 COMPLEX CABC1 -RELATED"/>
    <property type="match status" value="1"/>
</dbReference>
<dbReference type="InterPro" id="IPR011009">
    <property type="entry name" value="Kinase-like_dom_sf"/>
</dbReference>
<keyword evidence="2" id="KW-0812">Transmembrane</keyword>
<feature type="domain" description="ABC1 atypical kinase-like" evidence="3">
    <location>
        <begin position="100"/>
        <end position="340"/>
    </location>
</feature>
<evidence type="ECO:0000256" key="1">
    <source>
        <dbReference type="ARBA" id="ARBA00009670"/>
    </source>
</evidence>
<dbReference type="GO" id="GO:0016301">
    <property type="term" value="F:kinase activity"/>
    <property type="evidence" value="ECO:0007669"/>
    <property type="project" value="UniProtKB-KW"/>
</dbReference>
<dbReference type="InterPro" id="IPR050154">
    <property type="entry name" value="UbiB_kinase"/>
</dbReference>
<accession>A0A5B8XNL5</accession>
<dbReference type="InterPro" id="IPR004147">
    <property type="entry name" value="ABC1_dom"/>
</dbReference>
<evidence type="ECO:0000259" key="3">
    <source>
        <dbReference type="Pfam" id="PF03109"/>
    </source>
</evidence>
<keyword evidence="5" id="KW-1185">Reference proteome</keyword>
<protein>
    <submittedName>
        <fullName evidence="4">AarF/ABC1/UbiB kinase family protein</fullName>
    </submittedName>
</protein>
<evidence type="ECO:0000313" key="5">
    <source>
        <dbReference type="Proteomes" id="UP000321595"/>
    </source>
</evidence>
<dbReference type="OrthoDB" id="9795390at2"/>